<gene>
    <name evidence="1" type="ORF">ABIH81_19125</name>
</gene>
<evidence type="ECO:0000313" key="1">
    <source>
        <dbReference type="EMBL" id="XBT79773.1"/>
    </source>
</evidence>
<accession>A0AAU7QUE3</accession>
<name>A0AAU7QUE3_9ACTN</name>
<sequence>MRVEIYFSAHRLRFRLVVQPESELPVDLGFVGGVGVAEHGGDVAERVHQGRDLCSAQPARGGSRDGPKFGFRAGAFGLGLGDPVGDHCWVSAGVEGGAVALKLGVALGDDRLGCGARCRRMVQGLGVGHRGDRLRDAVGREGGGQPGVERVGERVLAQVHVAGMGDLVGEGVLLREAAAVVGVAVVVLALHATVAGGAVDEAARDVRVAGALPHVLSTGFPALLCRRAWACSKVASSMSGSWVMSLETTLLSWGCSA</sequence>
<dbReference type="EMBL" id="CP157974">
    <property type="protein sequence ID" value="XBT79773.1"/>
    <property type="molecule type" value="Genomic_DNA"/>
</dbReference>
<proteinExistence type="predicted"/>
<protein>
    <submittedName>
        <fullName evidence="1">Uncharacterized protein</fullName>
    </submittedName>
</protein>
<reference evidence="1" key="1">
    <citation type="submission" date="2024-06" db="EMBL/GenBank/DDBJ databases">
        <title>Micromonospora sp. strain HUAS YX12 genome sequences.</title>
        <authorList>
            <person name="Mo P."/>
        </authorList>
    </citation>
    <scope>NUCLEOTIDE SEQUENCE</scope>
    <source>
        <strain evidence="1">HUAS YX12</strain>
    </source>
</reference>
<organism evidence="1">
    <name type="scientific">Micromonospora sp. HUAS YX12</name>
    <dbReference type="NCBI Taxonomy" id="3156396"/>
    <lineage>
        <taxon>Bacteria</taxon>
        <taxon>Bacillati</taxon>
        <taxon>Actinomycetota</taxon>
        <taxon>Actinomycetes</taxon>
        <taxon>Micromonosporales</taxon>
        <taxon>Micromonosporaceae</taxon>
        <taxon>Micromonospora</taxon>
    </lineage>
</organism>
<dbReference type="AlphaFoldDB" id="A0AAU7QUE3"/>